<feature type="region of interest" description="Disordered" evidence="1">
    <location>
        <begin position="51"/>
        <end position="71"/>
    </location>
</feature>
<proteinExistence type="predicted"/>
<evidence type="ECO:0000313" key="2">
    <source>
        <dbReference type="EMBL" id="KAI9156745.1"/>
    </source>
</evidence>
<evidence type="ECO:0000313" key="3">
    <source>
        <dbReference type="Proteomes" id="UP001064489"/>
    </source>
</evidence>
<dbReference type="AlphaFoldDB" id="A0AAD5I976"/>
<accession>A0AAD5I976</accession>
<sequence>MSAAVFDPLILQVPTLPVVGQIDEGITSTSELPTPQDEKTELQGRSTTLLSRCVSSSSSQLNNSLSNFKDE</sequence>
<reference evidence="2" key="1">
    <citation type="journal article" date="2022" name="Plant J.">
        <title>Strategies of tolerance reflected in two North American maple genomes.</title>
        <authorList>
            <person name="McEvoy S.L."/>
            <person name="Sezen U.U."/>
            <person name="Trouern-Trend A."/>
            <person name="McMahon S.M."/>
            <person name="Schaberg P.G."/>
            <person name="Yang J."/>
            <person name="Wegrzyn J.L."/>
            <person name="Swenson N.G."/>
        </authorList>
    </citation>
    <scope>NUCLEOTIDE SEQUENCE</scope>
    <source>
        <strain evidence="2">91603</strain>
    </source>
</reference>
<name>A0AAD5I976_ACENE</name>
<reference evidence="2" key="2">
    <citation type="submission" date="2023-02" db="EMBL/GenBank/DDBJ databases">
        <authorList>
            <person name="Swenson N.G."/>
            <person name="Wegrzyn J.L."/>
            <person name="Mcevoy S.L."/>
        </authorList>
    </citation>
    <scope>NUCLEOTIDE SEQUENCE</scope>
    <source>
        <strain evidence="2">91603</strain>
        <tissue evidence="2">Leaf</tissue>
    </source>
</reference>
<feature type="region of interest" description="Disordered" evidence="1">
    <location>
        <begin position="27"/>
        <end position="46"/>
    </location>
</feature>
<gene>
    <name evidence="2" type="ORF">LWI28_011505</name>
</gene>
<keyword evidence="3" id="KW-1185">Reference proteome</keyword>
<dbReference type="EMBL" id="JAJSOW010000107">
    <property type="protein sequence ID" value="KAI9156745.1"/>
    <property type="molecule type" value="Genomic_DNA"/>
</dbReference>
<organism evidence="2 3">
    <name type="scientific">Acer negundo</name>
    <name type="common">Box elder</name>
    <dbReference type="NCBI Taxonomy" id="4023"/>
    <lineage>
        <taxon>Eukaryota</taxon>
        <taxon>Viridiplantae</taxon>
        <taxon>Streptophyta</taxon>
        <taxon>Embryophyta</taxon>
        <taxon>Tracheophyta</taxon>
        <taxon>Spermatophyta</taxon>
        <taxon>Magnoliopsida</taxon>
        <taxon>eudicotyledons</taxon>
        <taxon>Gunneridae</taxon>
        <taxon>Pentapetalae</taxon>
        <taxon>rosids</taxon>
        <taxon>malvids</taxon>
        <taxon>Sapindales</taxon>
        <taxon>Sapindaceae</taxon>
        <taxon>Hippocastanoideae</taxon>
        <taxon>Acereae</taxon>
        <taxon>Acer</taxon>
    </lineage>
</organism>
<dbReference type="Proteomes" id="UP001064489">
    <property type="component" value="Chromosome 12"/>
</dbReference>
<protein>
    <submittedName>
        <fullName evidence="2">Uncharacterized protein</fullName>
    </submittedName>
</protein>
<comment type="caution">
    <text evidence="2">The sequence shown here is derived from an EMBL/GenBank/DDBJ whole genome shotgun (WGS) entry which is preliminary data.</text>
</comment>
<evidence type="ECO:0000256" key="1">
    <source>
        <dbReference type="SAM" id="MobiDB-lite"/>
    </source>
</evidence>